<dbReference type="EMBL" id="JAKWFO010000007">
    <property type="protein sequence ID" value="KAI9634392.1"/>
    <property type="molecule type" value="Genomic_DNA"/>
</dbReference>
<dbReference type="GO" id="GO:0016832">
    <property type="term" value="F:aldehyde-lyase activity"/>
    <property type="evidence" value="ECO:0007669"/>
    <property type="project" value="TreeGrafter"/>
</dbReference>
<evidence type="ECO:0000256" key="1">
    <source>
        <dbReference type="ARBA" id="ARBA00005568"/>
    </source>
</evidence>
<dbReference type="InterPro" id="IPR005000">
    <property type="entry name" value="Aldolase/citrate-lyase_domain"/>
</dbReference>
<name>A0AA38LRD5_9TREE</name>
<protein>
    <submittedName>
        <fullName evidence="5">Pyruvate/Phosphoenolpyruvate kinase-like domain-containing protein</fullName>
    </submittedName>
</protein>
<dbReference type="InterPro" id="IPR050251">
    <property type="entry name" value="HpcH-HpaI_aldolase"/>
</dbReference>
<dbReference type="Proteomes" id="UP001164286">
    <property type="component" value="Unassembled WGS sequence"/>
</dbReference>
<sequence>MQSAATLKNALAKKQPGIGFWLTFNAPSICKTILAGGGFNWALIDAEHGQITDSDYYALTNLVASSGASPIIRVPYDLEWMIKRALDSGAHGVMTPMCHSADDARRIVQYSKYPPRGTRGYGPMFSAHSFGLQEKEYPAGADDNLLVIVQIESRKAVENVEEIAAVDGIDVLFIGPYDLSKFLNVQFGSEEHEAAIQRTLKAAKAAGKTAAIFCTSGEQAKMRLSQGFEMVSIVTDVGALAAAFDRELAAVRGVEVGQARSAY</sequence>
<evidence type="ECO:0000256" key="2">
    <source>
        <dbReference type="ARBA" id="ARBA00022723"/>
    </source>
</evidence>
<keyword evidence="2" id="KW-0479">Metal-binding</keyword>
<evidence type="ECO:0000256" key="3">
    <source>
        <dbReference type="ARBA" id="ARBA00023239"/>
    </source>
</evidence>
<dbReference type="Gene3D" id="3.20.20.60">
    <property type="entry name" value="Phosphoenolpyruvate-binding domains"/>
    <property type="match status" value="1"/>
</dbReference>
<keyword evidence="5" id="KW-0418">Kinase</keyword>
<dbReference type="SUPFAM" id="SSF51621">
    <property type="entry name" value="Phosphoenolpyruvate/pyruvate domain"/>
    <property type="match status" value="1"/>
</dbReference>
<dbReference type="GO" id="GO:0005737">
    <property type="term" value="C:cytoplasm"/>
    <property type="evidence" value="ECO:0007669"/>
    <property type="project" value="TreeGrafter"/>
</dbReference>
<dbReference type="AlphaFoldDB" id="A0AA38LRD5"/>
<comment type="caution">
    <text evidence="5">The sequence shown here is derived from an EMBL/GenBank/DDBJ whole genome shotgun (WGS) entry which is preliminary data.</text>
</comment>
<evidence type="ECO:0000313" key="6">
    <source>
        <dbReference type="Proteomes" id="UP001164286"/>
    </source>
</evidence>
<keyword evidence="6" id="KW-1185">Reference proteome</keyword>
<dbReference type="PANTHER" id="PTHR30502:SF0">
    <property type="entry name" value="PHOSPHOENOLPYRUVATE CARBOXYLASE FAMILY PROTEIN"/>
    <property type="match status" value="1"/>
</dbReference>
<organism evidence="5 6">
    <name type="scientific">Dioszegia hungarica</name>
    <dbReference type="NCBI Taxonomy" id="4972"/>
    <lineage>
        <taxon>Eukaryota</taxon>
        <taxon>Fungi</taxon>
        <taxon>Dikarya</taxon>
        <taxon>Basidiomycota</taxon>
        <taxon>Agaricomycotina</taxon>
        <taxon>Tremellomycetes</taxon>
        <taxon>Tremellales</taxon>
        <taxon>Bulleribasidiaceae</taxon>
        <taxon>Dioszegia</taxon>
    </lineage>
</organism>
<accession>A0AA38LRD5</accession>
<dbReference type="PANTHER" id="PTHR30502">
    <property type="entry name" value="2-KETO-3-DEOXY-L-RHAMNONATE ALDOLASE"/>
    <property type="match status" value="1"/>
</dbReference>
<comment type="similarity">
    <text evidence="1">Belongs to the HpcH/HpaI aldolase family.</text>
</comment>
<dbReference type="InterPro" id="IPR015813">
    <property type="entry name" value="Pyrv/PenolPyrv_kinase-like_dom"/>
</dbReference>
<dbReference type="Pfam" id="PF03328">
    <property type="entry name" value="HpcH_HpaI"/>
    <property type="match status" value="1"/>
</dbReference>
<dbReference type="GO" id="GO:0016301">
    <property type="term" value="F:kinase activity"/>
    <property type="evidence" value="ECO:0007669"/>
    <property type="project" value="UniProtKB-KW"/>
</dbReference>
<keyword evidence="3" id="KW-0456">Lyase</keyword>
<keyword evidence="5" id="KW-0808">Transferase</keyword>
<dbReference type="InterPro" id="IPR040442">
    <property type="entry name" value="Pyrv_kinase-like_dom_sf"/>
</dbReference>
<evidence type="ECO:0000313" key="5">
    <source>
        <dbReference type="EMBL" id="KAI9634392.1"/>
    </source>
</evidence>
<dbReference type="RefSeq" id="XP_052944169.1">
    <property type="nucleotide sequence ID" value="XM_053085705.1"/>
</dbReference>
<proteinExistence type="inferred from homology"/>
<dbReference type="GO" id="GO:0046872">
    <property type="term" value="F:metal ion binding"/>
    <property type="evidence" value="ECO:0007669"/>
    <property type="project" value="UniProtKB-KW"/>
</dbReference>
<feature type="domain" description="HpcH/HpaI aldolase/citrate lyase" evidence="4">
    <location>
        <begin position="18"/>
        <end position="241"/>
    </location>
</feature>
<dbReference type="GeneID" id="77724906"/>
<reference evidence="5" key="1">
    <citation type="journal article" date="2022" name="G3 (Bethesda)">
        <title>High quality genome of the basidiomycete yeast Dioszegia hungarica PDD-24b-2 isolated from cloud water.</title>
        <authorList>
            <person name="Jarrige D."/>
            <person name="Haridas S."/>
            <person name="Bleykasten-Grosshans C."/>
            <person name="Joly M."/>
            <person name="Nadalig T."/>
            <person name="Sancelme M."/>
            <person name="Vuilleumier S."/>
            <person name="Grigoriev I.V."/>
            <person name="Amato P."/>
            <person name="Bringel F."/>
        </authorList>
    </citation>
    <scope>NUCLEOTIDE SEQUENCE</scope>
    <source>
        <strain evidence="5">PDD-24b-2</strain>
    </source>
</reference>
<gene>
    <name evidence="5" type="ORF">MKK02DRAFT_16928</name>
</gene>
<keyword evidence="5" id="KW-0670">Pyruvate</keyword>
<evidence type="ECO:0000259" key="4">
    <source>
        <dbReference type="Pfam" id="PF03328"/>
    </source>
</evidence>